<dbReference type="Proteomes" id="UP001202328">
    <property type="component" value="Unassembled WGS sequence"/>
</dbReference>
<organism evidence="1 2">
    <name type="scientific">Papaver atlanticum</name>
    <dbReference type="NCBI Taxonomy" id="357466"/>
    <lineage>
        <taxon>Eukaryota</taxon>
        <taxon>Viridiplantae</taxon>
        <taxon>Streptophyta</taxon>
        <taxon>Embryophyta</taxon>
        <taxon>Tracheophyta</taxon>
        <taxon>Spermatophyta</taxon>
        <taxon>Magnoliopsida</taxon>
        <taxon>Ranunculales</taxon>
        <taxon>Papaveraceae</taxon>
        <taxon>Papaveroideae</taxon>
        <taxon>Papaver</taxon>
    </lineage>
</organism>
<dbReference type="AlphaFoldDB" id="A0AAD4S6Y6"/>
<keyword evidence="2" id="KW-1185">Reference proteome</keyword>
<feature type="non-terminal residue" evidence="1">
    <location>
        <position position="75"/>
    </location>
</feature>
<dbReference type="EMBL" id="JAJJMB010014022">
    <property type="protein sequence ID" value="KAI3864031.1"/>
    <property type="molecule type" value="Genomic_DNA"/>
</dbReference>
<evidence type="ECO:0000313" key="2">
    <source>
        <dbReference type="Proteomes" id="UP001202328"/>
    </source>
</evidence>
<comment type="caution">
    <text evidence="1">The sequence shown here is derived from an EMBL/GenBank/DDBJ whole genome shotgun (WGS) entry which is preliminary data.</text>
</comment>
<proteinExistence type="predicted"/>
<feature type="non-terminal residue" evidence="1">
    <location>
        <position position="1"/>
    </location>
</feature>
<protein>
    <submittedName>
        <fullName evidence="1">Uncharacterized protein</fullName>
    </submittedName>
</protein>
<evidence type="ECO:0000313" key="1">
    <source>
        <dbReference type="EMBL" id="KAI3864031.1"/>
    </source>
</evidence>
<name>A0AAD4S6Y6_9MAGN</name>
<sequence>PCDPTSEEKWRRTSWWKAKKKTIDIVHSRNALNQVTADVVTWQPWESSICVLDSDVGRKALELSNKRVILTWIGK</sequence>
<accession>A0AAD4S6Y6</accession>
<gene>
    <name evidence="1" type="ORF">MKW98_031623</name>
</gene>
<reference evidence="1" key="1">
    <citation type="submission" date="2022-04" db="EMBL/GenBank/DDBJ databases">
        <title>A functionally conserved STORR gene fusion in Papaver species that diverged 16.8 million years ago.</title>
        <authorList>
            <person name="Catania T."/>
        </authorList>
    </citation>
    <scope>NUCLEOTIDE SEQUENCE</scope>
    <source>
        <strain evidence="1">S-188037</strain>
    </source>
</reference>